<keyword evidence="2" id="KW-1185">Reference proteome</keyword>
<evidence type="ECO:0000313" key="2">
    <source>
        <dbReference type="Proteomes" id="UP001244341"/>
    </source>
</evidence>
<proteinExistence type="predicted"/>
<name>A0ABY8ULH9_TETOB</name>
<reference evidence="1 2" key="1">
    <citation type="submission" date="2023-05" db="EMBL/GenBank/DDBJ databases">
        <title>A 100% complete, gapless, phased diploid assembly of the Scenedesmus obliquus UTEX 3031 genome.</title>
        <authorList>
            <person name="Biondi T.C."/>
            <person name="Hanschen E.R."/>
            <person name="Kwon T."/>
            <person name="Eng W."/>
            <person name="Kruse C.P.S."/>
            <person name="Koehler S.I."/>
            <person name="Kunde Y."/>
            <person name="Gleasner C.D."/>
            <person name="You Mak K.T."/>
            <person name="Polle J."/>
            <person name="Hovde B.T."/>
            <person name="Starkenburg S.R."/>
        </authorList>
    </citation>
    <scope>NUCLEOTIDE SEQUENCE [LARGE SCALE GENOMIC DNA]</scope>
    <source>
        <strain evidence="1 2">DOE0152z</strain>
    </source>
</reference>
<evidence type="ECO:0000313" key="1">
    <source>
        <dbReference type="EMBL" id="WIA22229.1"/>
    </source>
</evidence>
<accession>A0ABY8ULH9</accession>
<gene>
    <name evidence="1" type="ORF">OEZ85_004557</name>
</gene>
<dbReference type="Proteomes" id="UP001244341">
    <property type="component" value="Chromosome 14b"/>
</dbReference>
<sequence length="287" mass="28729">MSSLSSSPGKLRFTAVVGAGNRTTGAAAQLELLPGCASGPTDSPPEGGWPWNAAACAASAVGQQCLTYCNWPAFSGSGYYVTCLPDGSWSGPGGFCFPRACSGSPGPEWAGSSCAFMTVGSQCTAACPSGQQGSGYAADCTIAGWQVAASNCSEISPDKPIYIPIPCKSPPGGNAPSGTAGWPADCAGKADGESCKAACDKIYSNIGEGYSALWQAGQWTVKSGGGCKVCAAAETFAPAGAATSQGETGAVKMGVLPTNDGKYALVADPMNSRIAVYSAKDLSYLTE</sequence>
<organism evidence="1 2">
    <name type="scientific">Tetradesmus obliquus</name>
    <name type="common">Green alga</name>
    <name type="synonym">Acutodesmus obliquus</name>
    <dbReference type="NCBI Taxonomy" id="3088"/>
    <lineage>
        <taxon>Eukaryota</taxon>
        <taxon>Viridiplantae</taxon>
        <taxon>Chlorophyta</taxon>
        <taxon>core chlorophytes</taxon>
        <taxon>Chlorophyceae</taxon>
        <taxon>CS clade</taxon>
        <taxon>Sphaeropleales</taxon>
        <taxon>Scenedesmaceae</taxon>
        <taxon>Tetradesmus</taxon>
    </lineage>
</organism>
<protein>
    <submittedName>
        <fullName evidence="1">Uncharacterized protein</fullName>
    </submittedName>
</protein>
<dbReference type="EMBL" id="CP126221">
    <property type="protein sequence ID" value="WIA22229.1"/>
    <property type="molecule type" value="Genomic_DNA"/>
</dbReference>